<dbReference type="AlphaFoldDB" id="A0A7J5U0B7"/>
<evidence type="ECO:0008006" key="3">
    <source>
        <dbReference type="Google" id="ProtNLM"/>
    </source>
</evidence>
<comment type="caution">
    <text evidence="1">The sequence shown here is derived from an EMBL/GenBank/DDBJ whole genome shotgun (WGS) entry which is preliminary data.</text>
</comment>
<gene>
    <name evidence="1" type="ORF">F5984_10330</name>
</gene>
<evidence type="ECO:0000313" key="1">
    <source>
        <dbReference type="EMBL" id="KAB7731193.1"/>
    </source>
</evidence>
<protein>
    <recommendedName>
        <fullName evidence="3">Monoheme cytochrome C</fullName>
    </recommendedName>
</protein>
<sequence length="130" mass="14764">MNKGLLVGTLFGLSVGLVAFTLPTRSLPAQPITVADSLQLDKETGLVIDDRLTLVKGQCTACHSSKLIVQSQLTRDGWRQKIRWMQRTQKLWDLGESEPVILDYLTRYYGPKERPFDGRRLPLPKQQWGL</sequence>
<organism evidence="1 2">
    <name type="scientific">Rudanella paleaurantiibacter</name>
    <dbReference type="NCBI Taxonomy" id="2614655"/>
    <lineage>
        <taxon>Bacteria</taxon>
        <taxon>Pseudomonadati</taxon>
        <taxon>Bacteroidota</taxon>
        <taxon>Cytophagia</taxon>
        <taxon>Cytophagales</taxon>
        <taxon>Cytophagaceae</taxon>
        <taxon>Rudanella</taxon>
    </lineage>
</organism>
<dbReference type="InterPro" id="IPR036909">
    <property type="entry name" value="Cyt_c-like_dom_sf"/>
</dbReference>
<reference evidence="1 2" key="1">
    <citation type="submission" date="2019-10" db="EMBL/GenBank/DDBJ databases">
        <title>Rudanella paleaurantiibacter sp. nov., isolated from sludge.</title>
        <authorList>
            <person name="Xu S.Q."/>
        </authorList>
    </citation>
    <scope>NUCLEOTIDE SEQUENCE [LARGE SCALE GENOMIC DNA]</scope>
    <source>
        <strain evidence="1 2">HX-22-17</strain>
    </source>
</reference>
<dbReference type="GO" id="GO:0009055">
    <property type="term" value="F:electron transfer activity"/>
    <property type="evidence" value="ECO:0007669"/>
    <property type="project" value="InterPro"/>
</dbReference>
<dbReference type="GO" id="GO:0020037">
    <property type="term" value="F:heme binding"/>
    <property type="evidence" value="ECO:0007669"/>
    <property type="project" value="InterPro"/>
</dbReference>
<proteinExistence type="predicted"/>
<accession>A0A7J5U0B7</accession>
<dbReference type="EMBL" id="WELI01000003">
    <property type="protein sequence ID" value="KAB7731193.1"/>
    <property type="molecule type" value="Genomic_DNA"/>
</dbReference>
<evidence type="ECO:0000313" key="2">
    <source>
        <dbReference type="Proteomes" id="UP000488299"/>
    </source>
</evidence>
<dbReference type="SUPFAM" id="SSF46626">
    <property type="entry name" value="Cytochrome c"/>
    <property type="match status" value="1"/>
</dbReference>
<dbReference type="Proteomes" id="UP000488299">
    <property type="component" value="Unassembled WGS sequence"/>
</dbReference>
<keyword evidence="2" id="KW-1185">Reference proteome</keyword>
<name>A0A7J5U0B7_9BACT</name>
<dbReference type="RefSeq" id="WP_152124176.1">
    <property type="nucleotide sequence ID" value="NZ_WELI01000003.1"/>
</dbReference>
<dbReference type="Gene3D" id="1.10.760.10">
    <property type="entry name" value="Cytochrome c-like domain"/>
    <property type="match status" value="1"/>
</dbReference>